<protein>
    <submittedName>
        <fullName evidence="1">Phospholipase D</fullName>
    </submittedName>
</protein>
<dbReference type="Proteomes" id="UP000198919">
    <property type="component" value="Unassembled WGS sequence"/>
</dbReference>
<dbReference type="OrthoDB" id="5148758at2"/>
<dbReference type="GO" id="GO:0006629">
    <property type="term" value="P:lipid metabolic process"/>
    <property type="evidence" value="ECO:0007669"/>
    <property type="project" value="InterPro"/>
</dbReference>
<dbReference type="SUPFAM" id="SSF51695">
    <property type="entry name" value="PLC-like phosphodiesterases"/>
    <property type="match status" value="1"/>
</dbReference>
<evidence type="ECO:0000313" key="1">
    <source>
        <dbReference type="EMBL" id="PHM45151.1"/>
    </source>
</evidence>
<proteinExistence type="predicted"/>
<dbReference type="Gene3D" id="3.20.20.190">
    <property type="entry name" value="Phosphatidylinositol (PI) phosphodiesterase"/>
    <property type="match status" value="1"/>
</dbReference>
<dbReference type="InterPro" id="IPR017946">
    <property type="entry name" value="PLC-like_Pdiesterase_TIM-brl"/>
</dbReference>
<dbReference type="EMBL" id="FORG01000003">
    <property type="protein sequence ID" value="SFI75750.1"/>
    <property type="molecule type" value="Genomic_DNA"/>
</dbReference>
<name>A0A1I3KTP6_9GAMM</name>
<reference evidence="1 4" key="3">
    <citation type="journal article" date="2017" name="Nat. Microbiol.">
        <title>Natural product diversity associated with the nematode symbionts Photorhabdus and Xenorhabdus.</title>
        <authorList>
            <person name="Tobias N.J."/>
            <person name="Wolff H."/>
            <person name="Djahanschiri B."/>
            <person name="Grundmann F."/>
            <person name="Kronenwerth M."/>
            <person name="Shi Y.M."/>
            <person name="Simonyi S."/>
            <person name="Grun P."/>
            <person name="Shapiro-Ilan D."/>
            <person name="Pidot S.J."/>
            <person name="Stinear T.P."/>
            <person name="Ebersberger I."/>
            <person name="Bode H.B."/>
        </authorList>
    </citation>
    <scope>NUCLEOTIDE SEQUENCE [LARGE SCALE GENOMIC DNA]</scope>
    <source>
        <strain evidence="1 4">DSM 17908</strain>
    </source>
</reference>
<dbReference type="RefSeq" id="WP_092508195.1">
    <property type="nucleotide sequence ID" value="NZ_CAWNQB010000023.1"/>
</dbReference>
<dbReference type="EMBL" id="NITY01000003">
    <property type="protein sequence ID" value="PHM45151.1"/>
    <property type="molecule type" value="Genomic_DNA"/>
</dbReference>
<reference evidence="2" key="1">
    <citation type="submission" date="2016-10" db="EMBL/GenBank/DDBJ databases">
        <authorList>
            <person name="de Groot N.N."/>
        </authorList>
    </citation>
    <scope>NUCLEOTIDE SEQUENCE [LARGE SCALE GENOMIC DNA]</scope>
    <source>
        <strain evidence="2">DSM 17908</strain>
    </source>
</reference>
<organism evidence="2 3">
    <name type="scientific">Xenorhabdus mauleonii</name>
    <dbReference type="NCBI Taxonomy" id="351675"/>
    <lineage>
        <taxon>Bacteria</taxon>
        <taxon>Pseudomonadati</taxon>
        <taxon>Pseudomonadota</taxon>
        <taxon>Gammaproteobacteria</taxon>
        <taxon>Enterobacterales</taxon>
        <taxon>Morganellaceae</taxon>
        <taxon>Xenorhabdus</taxon>
    </lineage>
</organism>
<evidence type="ECO:0000313" key="4">
    <source>
        <dbReference type="Proteomes" id="UP000224607"/>
    </source>
</evidence>
<keyword evidence="4" id="KW-1185">Reference proteome</keyword>
<sequence>MEINKPFYAIAHRVLTEKSVIAAITHGANALEIDCTAWKQGWWADHDGLLTSYGDTAEDIFKSIIKHDTIKQICFIWLDVKNSDYSSDPNNIAAIEKLRSLARNILEVNGIRVLFELNQYKRAWNVLTKDLNDKEAMSVRGRYEKVLSVFSKSENKIPREKRVMNYGYFCLRCGFSITTKELQKGVESNKFYKIFSWTYAHGRLDLIKQLVNDVKLDGVIYGFKVTYYYDHEDTRAAFQEVKETFENAGRQLATRDDLLW</sequence>
<dbReference type="Proteomes" id="UP000224607">
    <property type="component" value="Unassembled WGS sequence"/>
</dbReference>
<dbReference type="GO" id="GO:0008081">
    <property type="term" value="F:phosphoric diester hydrolase activity"/>
    <property type="evidence" value="ECO:0007669"/>
    <property type="project" value="InterPro"/>
</dbReference>
<reference evidence="3" key="2">
    <citation type="submission" date="2016-10" db="EMBL/GenBank/DDBJ databases">
        <authorList>
            <person name="Varghese N."/>
            <person name="Submissions S."/>
        </authorList>
    </citation>
    <scope>NUCLEOTIDE SEQUENCE [LARGE SCALE GENOMIC DNA]</scope>
    <source>
        <strain evidence="3">DSM 17908</strain>
    </source>
</reference>
<evidence type="ECO:0000313" key="2">
    <source>
        <dbReference type="EMBL" id="SFI75750.1"/>
    </source>
</evidence>
<gene>
    <name evidence="2" type="ORF">SAMN05421680_103188</name>
    <name evidence="1" type="ORF">Xmau_01359</name>
</gene>
<accession>A0A1I3KTP6</accession>
<evidence type="ECO:0000313" key="3">
    <source>
        <dbReference type="Proteomes" id="UP000198919"/>
    </source>
</evidence>
<dbReference type="AlphaFoldDB" id="A0A1I3KTP6"/>